<keyword evidence="1" id="KW-1133">Transmembrane helix</keyword>
<feature type="transmembrane region" description="Helical" evidence="1">
    <location>
        <begin position="94"/>
        <end position="111"/>
    </location>
</feature>
<evidence type="ECO:0008006" key="4">
    <source>
        <dbReference type="Google" id="ProtNLM"/>
    </source>
</evidence>
<reference evidence="3" key="1">
    <citation type="journal article" date="2019" name="Int. J. Syst. Evol. Microbiol.">
        <title>The Global Catalogue of Microorganisms (GCM) 10K type strain sequencing project: providing services to taxonomists for standard genome sequencing and annotation.</title>
        <authorList>
            <consortium name="The Broad Institute Genomics Platform"/>
            <consortium name="The Broad Institute Genome Sequencing Center for Infectious Disease"/>
            <person name="Wu L."/>
            <person name="Ma J."/>
        </authorList>
    </citation>
    <scope>NUCLEOTIDE SEQUENCE [LARGE SCALE GENOMIC DNA]</scope>
    <source>
        <strain evidence="3">KCTC 42248</strain>
    </source>
</reference>
<evidence type="ECO:0000313" key="3">
    <source>
        <dbReference type="Proteomes" id="UP001597393"/>
    </source>
</evidence>
<dbReference type="Proteomes" id="UP001597393">
    <property type="component" value="Unassembled WGS sequence"/>
</dbReference>
<dbReference type="EMBL" id="JBHUMA010000004">
    <property type="protein sequence ID" value="MFD2597764.1"/>
    <property type="molecule type" value="Genomic_DNA"/>
</dbReference>
<feature type="transmembrane region" description="Helical" evidence="1">
    <location>
        <begin position="143"/>
        <end position="163"/>
    </location>
</feature>
<evidence type="ECO:0000256" key="1">
    <source>
        <dbReference type="SAM" id="Phobius"/>
    </source>
</evidence>
<gene>
    <name evidence="2" type="ORF">ACFSQ3_02280</name>
</gene>
<sequence length="300" mass="34124">MMFTYGLVKILHIQFRPPNLTELLIPFGDRSPMGLAWAYMGHSKGFGIVLGVAELLVAFLLLFRKTYILGACVGIFVCVNIFAVNLFFDVPVKLFSGLLLLMSIFLVIPDLQRLLQFFLLNQPTQPKAFPIALQSRLAKITRYGMLGLYIVALCFVGHMYYTYRPPAGGAESITPLYGIYNVKHFVKEGDTIPPLTTDSVRWSQLIIQKPGSAQIKFMNGRISAVDLKVDQDKQELVLVKKEGDNSINSILKYKIINEDLKILGKLEEIDHAIDLEKYDLQKFRLINTPFRWINEYPDNK</sequence>
<feature type="transmembrane region" description="Helical" evidence="1">
    <location>
        <begin position="68"/>
        <end position="88"/>
    </location>
</feature>
<keyword evidence="3" id="KW-1185">Reference proteome</keyword>
<name>A0ABW5NI94_9SPHI</name>
<keyword evidence="1" id="KW-0472">Membrane</keyword>
<proteinExistence type="predicted"/>
<protein>
    <recommendedName>
        <fullName evidence="4">DoxX family protein</fullName>
    </recommendedName>
</protein>
<feature type="transmembrane region" description="Helical" evidence="1">
    <location>
        <begin position="45"/>
        <end position="63"/>
    </location>
</feature>
<evidence type="ECO:0000313" key="2">
    <source>
        <dbReference type="EMBL" id="MFD2597764.1"/>
    </source>
</evidence>
<organism evidence="2 3">
    <name type="scientific">Sphingobacterium corticis</name>
    <dbReference type="NCBI Taxonomy" id="1812823"/>
    <lineage>
        <taxon>Bacteria</taxon>
        <taxon>Pseudomonadati</taxon>
        <taxon>Bacteroidota</taxon>
        <taxon>Sphingobacteriia</taxon>
        <taxon>Sphingobacteriales</taxon>
        <taxon>Sphingobacteriaceae</taxon>
        <taxon>Sphingobacterium</taxon>
    </lineage>
</organism>
<keyword evidence="1" id="KW-0812">Transmembrane</keyword>
<accession>A0ABW5NI94</accession>
<comment type="caution">
    <text evidence="2">The sequence shown here is derived from an EMBL/GenBank/DDBJ whole genome shotgun (WGS) entry which is preliminary data.</text>
</comment>
<dbReference type="RefSeq" id="WP_380867129.1">
    <property type="nucleotide sequence ID" value="NZ_JBHUMA010000004.1"/>
</dbReference>